<comment type="caution">
    <text evidence="2">The sequence shown here is derived from an EMBL/GenBank/DDBJ whole genome shotgun (WGS) entry which is preliminary data.</text>
</comment>
<feature type="domain" description="Beta-ketoacyl synthase-like N-terminal" evidence="1">
    <location>
        <begin position="23"/>
        <end position="240"/>
    </location>
</feature>
<organism evidence="2 3">
    <name type="scientific">Lampropedia puyangensis</name>
    <dbReference type="NCBI Taxonomy" id="1330072"/>
    <lineage>
        <taxon>Bacteria</taxon>
        <taxon>Pseudomonadati</taxon>
        <taxon>Pseudomonadota</taxon>
        <taxon>Betaproteobacteria</taxon>
        <taxon>Burkholderiales</taxon>
        <taxon>Comamonadaceae</taxon>
        <taxon>Lampropedia</taxon>
    </lineage>
</organism>
<sequence length="254" mass="27839">MSLSIAVVEWAAYAQSLISHEDWLNWSRAGTPSLAPLEEAPPLTRMNAMLRRRASLTGRLACETAYGALHTQAPHPWNEDCAMVFATRYGDAQKSLALLSDLVVGNPLSPTGFGLAVHNAAGALFAMAQTYRNNMTVVTAGIETTKAAFIESLGLLAAGAPEVLLVSYDLPLPHPYQSFNSTPGHAWAMRIKLPPKKQKDALAIRFLKTERAHRSHSITTPSVQQATPSIEVLRQWLDCQTLRSEINVQKTLWI</sequence>
<dbReference type="InterPro" id="IPR014030">
    <property type="entry name" value="Ketoacyl_synth_N"/>
</dbReference>
<dbReference type="EMBL" id="STFG01000006">
    <property type="protein sequence ID" value="THU02574.1"/>
    <property type="molecule type" value="Genomic_DNA"/>
</dbReference>
<name>A0A4S8F8J4_9BURK</name>
<dbReference type="AlphaFoldDB" id="A0A4S8F8J4"/>
<accession>A0A4S8F8J4</accession>
<evidence type="ECO:0000259" key="1">
    <source>
        <dbReference type="Pfam" id="PF13723"/>
    </source>
</evidence>
<evidence type="ECO:0000313" key="2">
    <source>
        <dbReference type="EMBL" id="THU02574.1"/>
    </source>
</evidence>
<proteinExistence type="predicted"/>
<protein>
    <submittedName>
        <fullName evidence="2">3-oxoacyl-ACP synthase</fullName>
    </submittedName>
</protein>
<reference evidence="2 3" key="1">
    <citation type="journal article" date="2015" name="Antonie Van Leeuwenhoek">
        <title>Lampropedia puyangensis sp. nov., isolated from symptomatic bark of Populus ? euramericana canker and emended description of Lampropedia hyalina (Ehrenberg 1832) Lee et al. 2004.</title>
        <authorList>
            <person name="Li Y."/>
            <person name="Wang T."/>
            <person name="Piao C.G."/>
            <person name="Wang L.F."/>
            <person name="Tian G.Z."/>
            <person name="Zhu T.H."/>
            <person name="Guo M.W."/>
        </authorList>
    </citation>
    <scope>NUCLEOTIDE SEQUENCE [LARGE SCALE GENOMIC DNA]</scope>
    <source>
        <strain evidence="2 3">2-bin</strain>
    </source>
</reference>
<gene>
    <name evidence="2" type="ORF">E9531_07830</name>
</gene>
<keyword evidence="3" id="KW-1185">Reference proteome</keyword>
<dbReference type="RefSeq" id="WP_136573194.1">
    <property type="nucleotide sequence ID" value="NZ_STFG01000006.1"/>
</dbReference>
<dbReference type="Pfam" id="PF13723">
    <property type="entry name" value="Ketoacyl-synt_2"/>
    <property type="match status" value="1"/>
</dbReference>
<dbReference type="OrthoDB" id="9798676at2"/>
<evidence type="ECO:0000313" key="3">
    <source>
        <dbReference type="Proteomes" id="UP000308917"/>
    </source>
</evidence>
<dbReference type="Proteomes" id="UP000308917">
    <property type="component" value="Unassembled WGS sequence"/>
</dbReference>